<protein>
    <submittedName>
        <fullName evidence="1">1261_t:CDS:1</fullName>
    </submittedName>
</protein>
<accession>A0ACA9MSY5</accession>
<keyword evidence="2" id="KW-1185">Reference proteome</keyword>
<feature type="non-terminal residue" evidence="1">
    <location>
        <position position="1"/>
    </location>
</feature>
<name>A0ACA9MSY5_9GLOM</name>
<evidence type="ECO:0000313" key="2">
    <source>
        <dbReference type="Proteomes" id="UP000789525"/>
    </source>
</evidence>
<proteinExistence type="predicted"/>
<reference evidence="1" key="1">
    <citation type="submission" date="2021-06" db="EMBL/GenBank/DDBJ databases">
        <authorList>
            <person name="Kallberg Y."/>
            <person name="Tangrot J."/>
            <person name="Rosling A."/>
        </authorList>
    </citation>
    <scope>NUCLEOTIDE SEQUENCE</scope>
    <source>
        <strain evidence="1">CL356</strain>
    </source>
</reference>
<comment type="caution">
    <text evidence="1">The sequence shown here is derived from an EMBL/GenBank/DDBJ whole genome shotgun (WGS) entry which is preliminary data.</text>
</comment>
<sequence length="47" mass="5220">LPSTAFSHLKHYAPGCIALQIPINVATSRRPVADKDWKKWVATTSSR</sequence>
<dbReference type="Proteomes" id="UP000789525">
    <property type="component" value="Unassembled WGS sequence"/>
</dbReference>
<evidence type="ECO:0000313" key="1">
    <source>
        <dbReference type="EMBL" id="CAG8609288.1"/>
    </source>
</evidence>
<gene>
    <name evidence="1" type="ORF">ACOLOM_LOCUS6957</name>
</gene>
<organism evidence="1 2">
    <name type="scientific">Acaulospora colombiana</name>
    <dbReference type="NCBI Taxonomy" id="27376"/>
    <lineage>
        <taxon>Eukaryota</taxon>
        <taxon>Fungi</taxon>
        <taxon>Fungi incertae sedis</taxon>
        <taxon>Mucoromycota</taxon>
        <taxon>Glomeromycotina</taxon>
        <taxon>Glomeromycetes</taxon>
        <taxon>Diversisporales</taxon>
        <taxon>Acaulosporaceae</taxon>
        <taxon>Acaulospora</taxon>
    </lineage>
</organism>
<dbReference type="EMBL" id="CAJVPT010015075">
    <property type="protein sequence ID" value="CAG8609288.1"/>
    <property type="molecule type" value="Genomic_DNA"/>
</dbReference>